<dbReference type="PANTHER" id="PTHR36505">
    <property type="entry name" value="BLR1072 PROTEIN"/>
    <property type="match status" value="1"/>
</dbReference>
<dbReference type="Gene3D" id="2.30.30.240">
    <property type="entry name" value="PRC-barrel domain"/>
    <property type="match status" value="1"/>
</dbReference>
<dbReference type="InterPro" id="IPR027275">
    <property type="entry name" value="PRC-brl_dom"/>
</dbReference>
<dbReference type="SUPFAM" id="SSF50346">
    <property type="entry name" value="PRC-barrel domain"/>
    <property type="match status" value="1"/>
</dbReference>
<dbReference type="PANTHER" id="PTHR36505:SF1">
    <property type="entry name" value="BLR1072 PROTEIN"/>
    <property type="match status" value="1"/>
</dbReference>
<dbReference type="AlphaFoldDB" id="A0A6J4TFK7"/>
<dbReference type="InterPro" id="IPR011033">
    <property type="entry name" value="PRC_barrel-like_sf"/>
</dbReference>
<accession>A0A6J4TFK7</accession>
<evidence type="ECO:0000259" key="1">
    <source>
        <dbReference type="Pfam" id="PF05239"/>
    </source>
</evidence>
<evidence type="ECO:0000313" key="2">
    <source>
        <dbReference type="EMBL" id="CAA9522077.1"/>
    </source>
</evidence>
<gene>
    <name evidence="2" type="ORF">AVDCRST_MAG91-2264</name>
</gene>
<reference evidence="2" key="1">
    <citation type="submission" date="2020-02" db="EMBL/GenBank/DDBJ databases">
        <authorList>
            <person name="Meier V. D."/>
        </authorList>
    </citation>
    <scope>NUCLEOTIDE SEQUENCE</scope>
    <source>
        <strain evidence="2">AVDCRST_MAG91</strain>
    </source>
</reference>
<dbReference type="Pfam" id="PF05239">
    <property type="entry name" value="PRC"/>
    <property type="match status" value="1"/>
</dbReference>
<protein>
    <recommendedName>
        <fullName evidence="1">PRC-barrel domain-containing protein</fullName>
    </recommendedName>
</protein>
<dbReference type="EMBL" id="CADCVX010000413">
    <property type="protein sequence ID" value="CAA9522077.1"/>
    <property type="molecule type" value="Genomic_DNA"/>
</dbReference>
<feature type="domain" description="PRC-barrel" evidence="1">
    <location>
        <begin position="26"/>
        <end position="92"/>
    </location>
</feature>
<organism evidence="2">
    <name type="scientific">uncultured Sphingomonadaceae bacterium</name>
    <dbReference type="NCBI Taxonomy" id="169976"/>
    <lineage>
        <taxon>Bacteria</taxon>
        <taxon>Pseudomonadati</taxon>
        <taxon>Pseudomonadota</taxon>
        <taxon>Alphaproteobacteria</taxon>
        <taxon>Sphingomonadales</taxon>
        <taxon>Sphingomonadaceae</taxon>
        <taxon>environmental samples</taxon>
    </lineage>
</organism>
<name>A0A6J4TFK7_9SPHN</name>
<sequence length="122" mass="13335">MADERASSTPLAGSYPLISARVDDVSVYDVDGRKLGTFHAAHIHRNTGQIEYAVLSIGGFLGLGQNYHPVPFRTLRFDEKLGGYIVAISKALLDGGPSYRPDNAPTWDAAYARRLTDYYASV</sequence>
<proteinExistence type="predicted"/>